<evidence type="ECO:0000256" key="1">
    <source>
        <dbReference type="SAM" id="Phobius"/>
    </source>
</evidence>
<keyword evidence="1" id="KW-1133">Transmembrane helix</keyword>
<dbReference type="RefSeq" id="WP_056936388.1">
    <property type="nucleotide sequence ID" value="NZ_BJLN01000006.1"/>
</dbReference>
<keyword evidence="1" id="KW-0812">Transmembrane</keyword>
<sequence length="80" mass="9316">MSIAYLIVITLLYIVLYIGTRRRGNQELINVLIIWQVLIIVNIIFDTIGHEQSIDGLYKAVYPMALSFFCYLGKDMFKKK</sequence>
<evidence type="ECO:0000313" key="4">
    <source>
        <dbReference type="Proteomes" id="UP000239650"/>
    </source>
</evidence>
<evidence type="ECO:0000313" key="2">
    <source>
        <dbReference type="EMBL" id="SPE21197.1"/>
    </source>
</evidence>
<protein>
    <submittedName>
        <fullName evidence="2">Uncharacterized protein</fullName>
    </submittedName>
</protein>
<dbReference type="EMBL" id="OKRC01000005">
    <property type="protein sequence ID" value="SPE21197.1"/>
    <property type="molecule type" value="Genomic_DNA"/>
</dbReference>
<evidence type="ECO:0000313" key="3">
    <source>
        <dbReference type="EMBL" id="WGI19773.1"/>
    </source>
</evidence>
<reference evidence="3" key="2">
    <citation type="submission" date="2023-04" db="EMBL/GenBank/DDBJ databases">
        <title>Novel strain of Lactilactobacillus sakei and use thereof.</title>
        <authorList>
            <person name="Kim S.Y."/>
        </authorList>
    </citation>
    <scope>NUCLEOTIDE SEQUENCE</scope>
    <source>
        <strain evidence="3">HUP1</strain>
    </source>
</reference>
<dbReference type="EMBL" id="CP122959">
    <property type="protein sequence ID" value="WGI19773.1"/>
    <property type="molecule type" value="Genomic_DNA"/>
</dbReference>
<reference evidence="2 4" key="1">
    <citation type="submission" date="2018-02" db="EMBL/GenBank/DDBJ databases">
        <authorList>
            <person name="Rodrigo-Torres L."/>
            <person name="Arahal R. D."/>
            <person name="Lucena T."/>
        </authorList>
    </citation>
    <scope>NUCLEOTIDE SEQUENCE [LARGE SCALE GENOMIC DNA]</scope>
    <source>
        <strain evidence="2 4">CECT 9267</strain>
    </source>
</reference>
<dbReference type="Proteomes" id="UP001179858">
    <property type="component" value="Chromosome"/>
</dbReference>
<name>A0AAE8J4V9_LATSK</name>
<gene>
    <name evidence="2" type="ORF">LAS9267_01189</name>
    <name evidence="3" type="ORF">QBD03_03420</name>
</gene>
<organism evidence="2 4">
    <name type="scientific">Latilactobacillus sakei</name>
    <name type="common">Lactobacillus sakei</name>
    <dbReference type="NCBI Taxonomy" id="1599"/>
    <lineage>
        <taxon>Bacteria</taxon>
        <taxon>Bacillati</taxon>
        <taxon>Bacillota</taxon>
        <taxon>Bacilli</taxon>
        <taxon>Lactobacillales</taxon>
        <taxon>Lactobacillaceae</taxon>
        <taxon>Latilactobacillus</taxon>
    </lineage>
</organism>
<dbReference type="Proteomes" id="UP000239650">
    <property type="component" value="Unassembled WGS sequence"/>
</dbReference>
<accession>A0AAE8J4V9</accession>
<feature type="transmembrane region" description="Helical" evidence="1">
    <location>
        <begin position="6"/>
        <end position="21"/>
    </location>
</feature>
<proteinExistence type="predicted"/>
<feature type="transmembrane region" description="Helical" evidence="1">
    <location>
        <begin position="57"/>
        <end position="73"/>
    </location>
</feature>
<keyword evidence="1" id="KW-0472">Membrane</keyword>
<feature type="transmembrane region" description="Helical" evidence="1">
    <location>
        <begin position="28"/>
        <end position="45"/>
    </location>
</feature>
<dbReference type="GeneID" id="57133448"/>
<dbReference type="AlphaFoldDB" id="A0AAE8J4V9"/>